<reference evidence="2 3" key="1">
    <citation type="journal article" date="2019" name="Int. J. Syst. Evol. Microbiol.">
        <title>The Global Catalogue of Microorganisms (GCM) 10K type strain sequencing project: providing services to taxonomists for standard genome sequencing and annotation.</title>
        <authorList>
            <consortium name="The Broad Institute Genomics Platform"/>
            <consortium name="The Broad Institute Genome Sequencing Center for Infectious Disease"/>
            <person name="Wu L."/>
            <person name="Ma J."/>
        </authorList>
    </citation>
    <scope>NUCLEOTIDE SEQUENCE [LARGE SCALE GENOMIC DNA]</scope>
    <source>
        <strain evidence="2 3">JCM 14718</strain>
    </source>
</reference>
<sequence>MSSKQKTTIAAQQSSSHAHPVEEIVRALNRAADDILDAVNAPGTGLRDGLNLMVNATADYLRNQSSDLRSVIKDNYDASYKTVLGWIAGDDL</sequence>
<comment type="caution">
    <text evidence="2">The sequence shown here is derived from an EMBL/GenBank/DDBJ whole genome shotgun (WGS) entry which is preliminary data.</text>
</comment>
<name>A0ABN2GM70_9ACTN</name>
<dbReference type="RefSeq" id="WP_163573026.1">
    <property type="nucleotide sequence ID" value="NZ_BAAANY010000008.1"/>
</dbReference>
<protein>
    <submittedName>
        <fullName evidence="2">Uncharacterized protein</fullName>
    </submittedName>
</protein>
<evidence type="ECO:0000313" key="3">
    <source>
        <dbReference type="Proteomes" id="UP001500618"/>
    </source>
</evidence>
<feature type="region of interest" description="Disordered" evidence="1">
    <location>
        <begin position="1"/>
        <end position="21"/>
    </location>
</feature>
<evidence type="ECO:0000313" key="2">
    <source>
        <dbReference type="EMBL" id="GAA1673580.1"/>
    </source>
</evidence>
<feature type="compositionally biased region" description="Polar residues" evidence="1">
    <location>
        <begin position="1"/>
        <end position="17"/>
    </location>
</feature>
<evidence type="ECO:0000256" key="1">
    <source>
        <dbReference type="SAM" id="MobiDB-lite"/>
    </source>
</evidence>
<organism evidence="2 3">
    <name type="scientific">Fodinicola feengrottensis</name>
    <dbReference type="NCBI Taxonomy" id="435914"/>
    <lineage>
        <taxon>Bacteria</taxon>
        <taxon>Bacillati</taxon>
        <taxon>Actinomycetota</taxon>
        <taxon>Actinomycetes</taxon>
        <taxon>Mycobacteriales</taxon>
        <taxon>Fodinicola</taxon>
    </lineage>
</organism>
<accession>A0ABN2GM70</accession>
<proteinExistence type="predicted"/>
<dbReference type="Proteomes" id="UP001500618">
    <property type="component" value="Unassembled WGS sequence"/>
</dbReference>
<keyword evidence="3" id="KW-1185">Reference proteome</keyword>
<gene>
    <name evidence="2" type="ORF">GCM10009765_23670</name>
</gene>
<dbReference type="EMBL" id="BAAANY010000008">
    <property type="protein sequence ID" value="GAA1673580.1"/>
    <property type="molecule type" value="Genomic_DNA"/>
</dbReference>